<dbReference type="Proteomes" id="UP000249204">
    <property type="component" value="Unassembled WGS sequence"/>
</dbReference>
<evidence type="ECO:0000313" key="2">
    <source>
        <dbReference type="EMBL" id="PZT54151.1"/>
    </source>
</evidence>
<accession>A0A2W6NEG7</accession>
<evidence type="ECO:0000313" key="3">
    <source>
        <dbReference type="Proteomes" id="UP000249204"/>
    </source>
</evidence>
<keyword evidence="1" id="KW-0472">Membrane</keyword>
<organism evidence="2 3">
    <name type="scientific">Paenibacillus silvae</name>
    <dbReference type="NCBI Taxonomy" id="1325358"/>
    <lineage>
        <taxon>Bacteria</taxon>
        <taxon>Bacillati</taxon>
        <taxon>Bacillota</taxon>
        <taxon>Bacilli</taxon>
        <taxon>Bacillales</taxon>
        <taxon>Paenibacillaceae</taxon>
        <taxon>Paenibacillus</taxon>
    </lineage>
</organism>
<dbReference type="EMBL" id="QKWW01000055">
    <property type="protein sequence ID" value="PZT54151.1"/>
    <property type="molecule type" value="Genomic_DNA"/>
</dbReference>
<protein>
    <submittedName>
        <fullName evidence="2">Uncharacterized protein</fullName>
    </submittedName>
</protein>
<evidence type="ECO:0000256" key="1">
    <source>
        <dbReference type="SAM" id="Phobius"/>
    </source>
</evidence>
<keyword evidence="1" id="KW-1133">Transmembrane helix</keyword>
<keyword evidence="1" id="KW-0812">Transmembrane</keyword>
<name>A0A2W6NEG7_9BACL</name>
<reference evidence="2 3" key="1">
    <citation type="submission" date="2018-06" db="EMBL/GenBank/DDBJ databases">
        <title>Isolation of heavy metals resistant Paenibacillus silvae NC2 from Gold-Copper mine in ZiJin, China.</title>
        <authorList>
            <person name="Xu J."/>
            <person name="Mazhar H.S."/>
            <person name="Rensing C."/>
        </authorList>
    </citation>
    <scope>NUCLEOTIDE SEQUENCE [LARGE SCALE GENOMIC DNA]</scope>
    <source>
        <strain evidence="2 3">NC2</strain>
    </source>
</reference>
<feature type="transmembrane region" description="Helical" evidence="1">
    <location>
        <begin position="49"/>
        <end position="69"/>
    </location>
</feature>
<comment type="caution">
    <text evidence="2">The sequence shown here is derived from an EMBL/GenBank/DDBJ whole genome shotgun (WGS) entry which is preliminary data.</text>
</comment>
<gene>
    <name evidence="2" type="ORF">DN757_19160</name>
</gene>
<feature type="transmembrane region" description="Helical" evidence="1">
    <location>
        <begin position="23"/>
        <end position="42"/>
    </location>
</feature>
<sequence length="82" mass="9322">MDVINNSIEKSFTDVSLAMIEALGFYLVLPIIVAAFLVRFVFRLRGPAFKLVFGIIAFGCLYLFVYKGIPYFQIAYDSRLSQ</sequence>
<proteinExistence type="predicted"/>
<dbReference type="AlphaFoldDB" id="A0A2W6NEG7"/>